<gene>
    <name evidence="4" type="primary">dacB</name>
    <name evidence="4" type="ORF">RWE15_09760</name>
</gene>
<keyword evidence="2 4" id="KW-0378">Hydrolase</keyword>
<name>A0ABU5C5S8_9BACI</name>
<dbReference type="EMBL" id="JAWDIP010000003">
    <property type="protein sequence ID" value="MDY0394683.1"/>
    <property type="molecule type" value="Genomic_DNA"/>
</dbReference>
<keyword evidence="3" id="KW-0732">Signal</keyword>
<dbReference type="InterPro" id="IPR000667">
    <property type="entry name" value="Peptidase_S13"/>
</dbReference>
<dbReference type="Proteomes" id="UP001281447">
    <property type="component" value="Unassembled WGS sequence"/>
</dbReference>
<reference evidence="4 5" key="1">
    <citation type="submission" date="2023-10" db="EMBL/GenBank/DDBJ databases">
        <title>Virgibacillus halophilus 5B73C genome.</title>
        <authorList>
            <person name="Miliotis G."/>
            <person name="Sengupta P."/>
            <person name="Hameed A."/>
            <person name="Chuvochina M."/>
            <person name="Mcdonagh F."/>
            <person name="Simpson A.C."/>
            <person name="Singh N.K."/>
            <person name="Rekha P.D."/>
            <person name="Raman K."/>
            <person name="Hugenholtz P."/>
            <person name="Venkateswaran K."/>
        </authorList>
    </citation>
    <scope>NUCLEOTIDE SEQUENCE [LARGE SCALE GENOMIC DNA]</scope>
    <source>
        <strain evidence="4 5">5B73C</strain>
    </source>
</reference>
<dbReference type="EC" id="3.4.16.4" evidence="4"/>
<proteinExistence type="inferred from homology"/>
<dbReference type="NCBIfam" id="TIGR00666">
    <property type="entry name" value="PBP4"/>
    <property type="match status" value="1"/>
</dbReference>
<comment type="similarity">
    <text evidence="1">Belongs to the peptidase S13 family.</text>
</comment>
<evidence type="ECO:0000256" key="3">
    <source>
        <dbReference type="SAM" id="SignalP"/>
    </source>
</evidence>
<evidence type="ECO:0000313" key="4">
    <source>
        <dbReference type="EMBL" id="MDY0394683.1"/>
    </source>
</evidence>
<feature type="signal peptide" evidence="3">
    <location>
        <begin position="1"/>
        <end position="27"/>
    </location>
</feature>
<dbReference type="Gene3D" id="3.50.80.20">
    <property type="entry name" value="D-Ala-D-Ala carboxypeptidase C, peptidase S13"/>
    <property type="match status" value="1"/>
</dbReference>
<organism evidence="4 5">
    <name type="scientific">Tigheibacillus halophilus</name>
    <dbReference type="NCBI Taxonomy" id="361280"/>
    <lineage>
        <taxon>Bacteria</taxon>
        <taxon>Bacillati</taxon>
        <taxon>Bacillota</taxon>
        <taxon>Bacilli</taxon>
        <taxon>Bacillales</taxon>
        <taxon>Bacillaceae</taxon>
        <taxon>Tigheibacillus</taxon>
    </lineage>
</organism>
<dbReference type="PANTHER" id="PTHR30023:SF0">
    <property type="entry name" value="PENICILLIN-SENSITIVE CARBOXYPEPTIDASE A"/>
    <property type="match status" value="1"/>
</dbReference>
<comment type="caution">
    <text evidence="4">The sequence shown here is derived from an EMBL/GenBank/DDBJ whole genome shotgun (WGS) entry which is preliminary data.</text>
</comment>
<sequence length="323" mass="35471">MNSLMNGKKLFLLVVMSLLLALPIAHESQTSQAEAAAQTQAIKAETDLEQQIDRILQDKRLEGAISGVHVRRASDGKTLYQHDADIRLRPASNMKLLTGSAALDVLGPDYRFKTEVLSDGKVRGKVLQGNIYLRGKGDPTLMKEDLDKFAKVLRKQGIQKIHGDLIADDTRYDDIRYSQDLNWSDESNYVGAQVSALTLSPNEDYDAGTVIVDVNPAKRTGSKPTVSLTPKTDYVKIINKAKTVGKNEAKHISIEREHGTNNIVVSGQIPAEASSSRAWVAVWEPTGYALDVFKKSLQAQGIKQIGNSKIRSGKTPKHAKKVD</sequence>
<dbReference type="GO" id="GO:0009002">
    <property type="term" value="F:serine-type D-Ala-D-Ala carboxypeptidase activity"/>
    <property type="evidence" value="ECO:0007669"/>
    <property type="project" value="UniProtKB-EC"/>
</dbReference>
<evidence type="ECO:0000256" key="1">
    <source>
        <dbReference type="ARBA" id="ARBA00006096"/>
    </source>
</evidence>
<keyword evidence="4" id="KW-0121">Carboxypeptidase</keyword>
<dbReference type="InterPro" id="IPR012338">
    <property type="entry name" value="Beta-lactam/transpept-like"/>
</dbReference>
<keyword evidence="4" id="KW-0645">Protease</keyword>
<dbReference type="SUPFAM" id="SSF56601">
    <property type="entry name" value="beta-lactamase/transpeptidase-like"/>
    <property type="match status" value="1"/>
</dbReference>
<keyword evidence="5" id="KW-1185">Reference proteome</keyword>
<protein>
    <submittedName>
        <fullName evidence="4">D-alanyl-D-alanine carboxypeptidase/D-alanyl-D-alanine-endopeptidase</fullName>
        <ecNumber evidence="4">3.4.16.4</ecNumber>
    </submittedName>
</protein>
<dbReference type="Pfam" id="PF02113">
    <property type="entry name" value="Peptidase_S13"/>
    <property type="match status" value="1"/>
</dbReference>
<dbReference type="PANTHER" id="PTHR30023">
    <property type="entry name" value="D-ALANYL-D-ALANINE CARBOXYPEPTIDASE"/>
    <property type="match status" value="1"/>
</dbReference>
<dbReference type="Gene3D" id="3.40.710.10">
    <property type="entry name" value="DD-peptidase/beta-lactamase superfamily"/>
    <property type="match status" value="1"/>
</dbReference>
<evidence type="ECO:0000256" key="2">
    <source>
        <dbReference type="ARBA" id="ARBA00022801"/>
    </source>
</evidence>
<evidence type="ECO:0000313" key="5">
    <source>
        <dbReference type="Proteomes" id="UP001281447"/>
    </source>
</evidence>
<feature type="chain" id="PRO_5046866001" evidence="3">
    <location>
        <begin position="28"/>
        <end position="323"/>
    </location>
</feature>
<accession>A0ABU5C5S8</accession>